<dbReference type="InterPro" id="IPR036291">
    <property type="entry name" value="NAD(P)-bd_dom_sf"/>
</dbReference>
<evidence type="ECO:0000256" key="11">
    <source>
        <dbReference type="ARBA" id="ARBA00023268"/>
    </source>
</evidence>
<dbReference type="PANTHER" id="PTHR43612:SF3">
    <property type="entry name" value="TRIFUNCTIONAL ENZYME SUBUNIT ALPHA, MITOCHONDRIAL"/>
    <property type="match status" value="1"/>
</dbReference>
<feature type="domain" description="3-hydroxyacyl-CoA dehydrogenase NAD binding" evidence="14">
    <location>
        <begin position="330"/>
        <end position="509"/>
    </location>
</feature>
<evidence type="ECO:0000256" key="6">
    <source>
        <dbReference type="ARBA" id="ARBA00022963"/>
    </source>
</evidence>
<keyword evidence="10" id="KW-0456">Lyase</keyword>
<dbReference type="Pfam" id="PF02737">
    <property type="entry name" value="3HCDH_N"/>
    <property type="match status" value="1"/>
</dbReference>
<dbReference type="GO" id="GO:0070403">
    <property type="term" value="F:NAD+ binding"/>
    <property type="evidence" value="ECO:0007669"/>
    <property type="project" value="InterPro"/>
</dbReference>
<dbReference type="GO" id="GO:0016509">
    <property type="term" value="F:long-chain (3S)-3-hydroxyacyl-CoA dehydrogenase (NAD+) activity"/>
    <property type="evidence" value="ECO:0007669"/>
    <property type="project" value="TreeGrafter"/>
</dbReference>
<dbReference type="GO" id="GO:0006635">
    <property type="term" value="P:fatty acid beta-oxidation"/>
    <property type="evidence" value="ECO:0007669"/>
    <property type="project" value="UniProtKB-UniPathway"/>
</dbReference>
<dbReference type="KEGG" id="sna:Snas_2378"/>
<comment type="pathway">
    <text evidence="1">Lipid metabolism; fatty acid beta-oxidation.</text>
</comment>
<keyword evidence="6" id="KW-0442">Lipid degradation</keyword>
<dbReference type="Pfam" id="PF00378">
    <property type="entry name" value="ECH_1"/>
    <property type="match status" value="1"/>
</dbReference>
<dbReference type="Proteomes" id="UP000000844">
    <property type="component" value="Chromosome"/>
</dbReference>
<gene>
    <name evidence="15" type="ordered locus">Snas_2378</name>
</gene>
<dbReference type="SUPFAM" id="SSF51735">
    <property type="entry name" value="NAD(P)-binding Rossmann-fold domains"/>
    <property type="match status" value="1"/>
</dbReference>
<dbReference type="InterPro" id="IPR029045">
    <property type="entry name" value="ClpP/crotonase-like_dom_sf"/>
</dbReference>
<dbReference type="AlphaFoldDB" id="D3Q4N3"/>
<dbReference type="STRING" id="446470.Snas_2378"/>
<keyword evidence="16" id="KW-1185">Reference proteome</keyword>
<evidence type="ECO:0000256" key="5">
    <source>
        <dbReference type="ARBA" id="ARBA00022832"/>
    </source>
</evidence>
<dbReference type="Pfam" id="PF00725">
    <property type="entry name" value="3HCDH"/>
    <property type="match status" value="1"/>
</dbReference>
<evidence type="ECO:0000313" key="16">
    <source>
        <dbReference type="Proteomes" id="UP000000844"/>
    </source>
</evidence>
<dbReference type="SUPFAM" id="SSF52096">
    <property type="entry name" value="ClpP/crotonase"/>
    <property type="match status" value="1"/>
</dbReference>
<keyword evidence="9" id="KW-0443">Lipid metabolism</keyword>
<accession>D3Q4N3</accession>
<dbReference type="Gene3D" id="3.40.50.720">
    <property type="entry name" value="NAD(P)-binding Rossmann-like Domain"/>
    <property type="match status" value="1"/>
</dbReference>
<dbReference type="eggNOG" id="COG1024">
    <property type="taxonomic scope" value="Bacteria"/>
</dbReference>
<dbReference type="InterPro" id="IPR050136">
    <property type="entry name" value="FA_oxidation_alpha_subunit"/>
</dbReference>
<keyword evidence="7" id="KW-0560">Oxidoreductase</keyword>
<evidence type="ECO:0000256" key="3">
    <source>
        <dbReference type="ARBA" id="ARBA00007005"/>
    </source>
</evidence>
<dbReference type="Gene3D" id="1.10.1040.50">
    <property type="match status" value="1"/>
</dbReference>
<evidence type="ECO:0000256" key="2">
    <source>
        <dbReference type="ARBA" id="ARBA00005086"/>
    </source>
</evidence>
<evidence type="ECO:0000256" key="8">
    <source>
        <dbReference type="ARBA" id="ARBA00023027"/>
    </source>
</evidence>
<evidence type="ECO:0000256" key="1">
    <source>
        <dbReference type="ARBA" id="ARBA00005005"/>
    </source>
</evidence>
<evidence type="ECO:0000256" key="12">
    <source>
        <dbReference type="ARBA" id="ARBA00049556"/>
    </source>
</evidence>
<proteinExistence type="inferred from homology"/>
<evidence type="ECO:0000313" key="15">
    <source>
        <dbReference type="EMBL" id="ADD42063.1"/>
    </source>
</evidence>
<feature type="domain" description="3-hydroxyacyl-CoA dehydrogenase C-terminal" evidence="13">
    <location>
        <begin position="513"/>
        <end position="595"/>
    </location>
</feature>
<dbReference type="InterPro" id="IPR006176">
    <property type="entry name" value="3-OHacyl-CoA_DH_NAD-bd"/>
</dbReference>
<reference evidence="15 16" key="1">
    <citation type="journal article" date="2009" name="Stand. Genomic Sci.">
        <title>Complete genome sequence of Stackebrandtia nassauensis type strain (LLR-40K-21).</title>
        <authorList>
            <person name="Munk C."/>
            <person name="Lapidus A."/>
            <person name="Copeland A."/>
            <person name="Jando M."/>
            <person name="Mayilraj S."/>
            <person name="Glavina Del Rio T."/>
            <person name="Nolan M."/>
            <person name="Chen F."/>
            <person name="Lucas S."/>
            <person name="Tice H."/>
            <person name="Cheng J.F."/>
            <person name="Han C."/>
            <person name="Detter J.C."/>
            <person name="Bruce D."/>
            <person name="Goodwin L."/>
            <person name="Chain P."/>
            <person name="Pitluck S."/>
            <person name="Goker M."/>
            <person name="Ovchinikova G."/>
            <person name="Pati A."/>
            <person name="Ivanova N."/>
            <person name="Mavromatis K."/>
            <person name="Chen A."/>
            <person name="Palaniappan K."/>
            <person name="Land M."/>
            <person name="Hauser L."/>
            <person name="Chang Y.J."/>
            <person name="Jeffries C.D."/>
            <person name="Bristow J."/>
            <person name="Eisen J.A."/>
            <person name="Markowitz V."/>
            <person name="Hugenholtz P."/>
            <person name="Kyrpides N.C."/>
            <person name="Klenk H.P."/>
        </authorList>
    </citation>
    <scope>NUCLEOTIDE SEQUENCE [LARGE SCALE GENOMIC DNA]</scope>
    <source>
        <strain evidence="16">DSM 44728 / CIP 108903 / NRRL B-16338 / NBRC 102104 / LLR-40K-21</strain>
    </source>
</reference>
<organism evidence="15 16">
    <name type="scientific">Stackebrandtia nassauensis (strain DSM 44728 / CIP 108903 / NRRL B-16338 / NBRC 102104 / LLR-40K-21)</name>
    <dbReference type="NCBI Taxonomy" id="446470"/>
    <lineage>
        <taxon>Bacteria</taxon>
        <taxon>Bacillati</taxon>
        <taxon>Actinomycetota</taxon>
        <taxon>Actinomycetes</taxon>
        <taxon>Glycomycetales</taxon>
        <taxon>Glycomycetaceae</taxon>
        <taxon>Stackebrandtia</taxon>
    </lineage>
</organism>
<comment type="catalytic activity">
    <reaction evidence="12">
        <text>a (3S)-3-hydroxyacyl-CoA + NAD(+) = a 3-oxoacyl-CoA + NADH + H(+)</text>
        <dbReference type="Rhea" id="RHEA:22432"/>
        <dbReference type="ChEBI" id="CHEBI:15378"/>
        <dbReference type="ChEBI" id="CHEBI:57318"/>
        <dbReference type="ChEBI" id="CHEBI:57540"/>
        <dbReference type="ChEBI" id="CHEBI:57945"/>
        <dbReference type="ChEBI" id="CHEBI:90726"/>
        <dbReference type="EC" id="1.1.1.35"/>
    </reaction>
</comment>
<dbReference type="HOGENOM" id="CLU_009834_16_2_11"/>
<comment type="similarity">
    <text evidence="3">In the central section; belongs to the 3-hydroxyacyl-CoA dehydrogenase family.</text>
</comment>
<evidence type="ECO:0000256" key="4">
    <source>
        <dbReference type="ARBA" id="ARBA00009463"/>
    </source>
</evidence>
<evidence type="ECO:0000259" key="14">
    <source>
        <dbReference type="Pfam" id="PF02737"/>
    </source>
</evidence>
<dbReference type="EMBL" id="CP001778">
    <property type="protein sequence ID" value="ADD42063.1"/>
    <property type="molecule type" value="Genomic_DNA"/>
</dbReference>
<name>D3Q4N3_STANL</name>
<dbReference type="PANTHER" id="PTHR43612">
    <property type="entry name" value="TRIFUNCTIONAL ENZYME SUBUNIT ALPHA"/>
    <property type="match status" value="1"/>
</dbReference>
<keyword evidence="11" id="KW-0511">Multifunctional enzyme</keyword>
<dbReference type="Gene3D" id="3.90.226.10">
    <property type="entry name" value="2-enoyl-CoA Hydratase, Chain A, domain 1"/>
    <property type="match status" value="1"/>
</dbReference>
<dbReference type="RefSeq" id="WP_013017634.1">
    <property type="nucleotide sequence ID" value="NC_013947.1"/>
</dbReference>
<dbReference type="OrthoDB" id="9771883at2"/>
<keyword evidence="8" id="KW-0520">NAD</keyword>
<dbReference type="InterPro" id="IPR001753">
    <property type="entry name" value="Enoyl-CoA_hydra/iso"/>
</dbReference>
<dbReference type="eggNOG" id="COG1250">
    <property type="taxonomic scope" value="Bacteria"/>
</dbReference>
<comment type="pathway">
    <text evidence="2">Lipid metabolism; butanoate metabolism.</text>
</comment>
<evidence type="ECO:0000259" key="13">
    <source>
        <dbReference type="Pfam" id="PF00725"/>
    </source>
</evidence>
<keyword evidence="5" id="KW-0276">Fatty acid metabolism</keyword>
<comment type="similarity">
    <text evidence="4">Belongs to the 3-hydroxyacyl-CoA dehydrogenase family.</text>
</comment>
<dbReference type="CDD" id="cd06558">
    <property type="entry name" value="crotonase-like"/>
    <property type="match status" value="1"/>
</dbReference>
<evidence type="ECO:0000256" key="9">
    <source>
        <dbReference type="ARBA" id="ARBA00023098"/>
    </source>
</evidence>
<dbReference type="InterPro" id="IPR008927">
    <property type="entry name" value="6-PGluconate_DH-like_C_sf"/>
</dbReference>
<dbReference type="InterPro" id="IPR006108">
    <property type="entry name" value="3HC_DH_C"/>
</dbReference>
<sequence length="690" mass="73713">MKAMKEFPDEVVTKSLVRYVRVPGMDGEAALITLDNGHDHKKPNSLGPAGLASLDAALDEVFARTPKVRFVAVTGKPFIFCVGADITGMPLIETKDDARTMARAGHDVFARLKNSEIPTFAFVNGAAMGGGVELSLHCHYRTISGSAAAFALPECFIGLAPTWGGTQLLPNLIGADGAVKVIIENALNQNKMLRPKEVHGLGIADTLLEAADFLEESLAWAAKVTDGQITVERPEIDRGEAWDAALARGKAVADMKLHGAAPAPYMALDLMAQAKTVSFEEGTAAEDEVLAALLVSPELKSSLYAFDLVQKRAKRPVGVPDKSLARPVGKVGVVGAGLMASQLALLFVRRLEVPVVMTDLDEERVAKGVGYVHAEVDKLLGKGRINSDKAAKLKALVSGSVDKSVFADADFVIEAVFEELGLKKRIFAELEDLVSDECVLATNTSSLSVSDMAADLRHPERVVGFHFFNPVAILPLLEVVRAKQTDDATVATAFKVCKELKKNGVLVADAPAFVVNRLLTRFLGEIFAAVDEGTDIEVADHAVDELGLPMSPFVLLQLVGPAVARHVAQTLHDAFPDRYGVSSNLDKLVEAGKTSVYTWDATGKPSVDPDIPSIMEFGDKPSTAEQIRDRALGALADEVRRMLDEGVVAAAEDIDLCMILGAGWPFHLGGITPYLDRAGVTAKVTGKTFH</sequence>
<evidence type="ECO:0000256" key="7">
    <source>
        <dbReference type="ARBA" id="ARBA00023002"/>
    </source>
</evidence>
<protein>
    <submittedName>
        <fullName evidence="15">3-hydroxyacyl-CoA dehydrogenase NAD-binding protein</fullName>
    </submittedName>
</protein>
<dbReference type="UniPathway" id="UPA00659"/>
<dbReference type="SUPFAM" id="SSF48179">
    <property type="entry name" value="6-phosphogluconate dehydrogenase C-terminal domain-like"/>
    <property type="match status" value="2"/>
</dbReference>
<dbReference type="GO" id="GO:0004300">
    <property type="term" value="F:enoyl-CoA hydratase activity"/>
    <property type="evidence" value="ECO:0007669"/>
    <property type="project" value="TreeGrafter"/>
</dbReference>
<dbReference type="FunFam" id="3.40.50.720:FF:000009">
    <property type="entry name" value="Fatty oxidation complex, alpha subunit"/>
    <property type="match status" value="1"/>
</dbReference>
<evidence type="ECO:0000256" key="10">
    <source>
        <dbReference type="ARBA" id="ARBA00023239"/>
    </source>
</evidence>